<dbReference type="Proteomes" id="UP000263642">
    <property type="component" value="Unassembled WGS sequence"/>
</dbReference>
<accession>A0A3D3RBK6</accession>
<evidence type="ECO:0000256" key="1">
    <source>
        <dbReference type="SAM" id="Phobius"/>
    </source>
</evidence>
<feature type="transmembrane region" description="Helical" evidence="1">
    <location>
        <begin position="96"/>
        <end position="113"/>
    </location>
</feature>
<feature type="transmembrane region" description="Helical" evidence="1">
    <location>
        <begin position="219"/>
        <end position="240"/>
    </location>
</feature>
<gene>
    <name evidence="2" type="ORF">DIT97_24260</name>
</gene>
<feature type="transmembrane region" description="Helical" evidence="1">
    <location>
        <begin position="6"/>
        <end position="26"/>
    </location>
</feature>
<dbReference type="AlphaFoldDB" id="A0A3D3RBK6"/>
<comment type="caution">
    <text evidence="2">The sequence shown here is derived from an EMBL/GenBank/DDBJ whole genome shotgun (WGS) entry which is preliminary data.</text>
</comment>
<keyword evidence="1" id="KW-1133">Transmembrane helix</keyword>
<reference evidence="2 3" key="1">
    <citation type="journal article" date="2018" name="Nat. Biotechnol.">
        <title>A standardized bacterial taxonomy based on genome phylogeny substantially revises the tree of life.</title>
        <authorList>
            <person name="Parks D.H."/>
            <person name="Chuvochina M."/>
            <person name="Waite D.W."/>
            <person name="Rinke C."/>
            <person name="Skarshewski A."/>
            <person name="Chaumeil P.A."/>
            <person name="Hugenholtz P."/>
        </authorList>
    </citation>
    <scope>NUCLEOTIDE SEQUENCE [LARGE SCALE GENOMIC DNA]</scope>
    <source>
        <strain evidence="2">UBA9375</strain>
    </source>
</reference>
<dbReference type="EMBL" id="DQAY01000147">
    <property type="protein sequence ID" value="HCO25986.1"/>
    <property type="molecule type" value="Genomic_DNA"/>
</dbReference>
<evidence type="ECO:0000313" key="2">
    <source>
        <dbReference type="EMBL" id="HCO25986.1"/>
    </source>
</evidence>
<feature type="transmembrane region" description="Helical" evidence="1">
    <location>
        <begin position="252"/>
        <end position="271"/>
    </location>
</feature>
<protein>
    <submittedName>
        <fullName evidence="2">Uncharacterized protein</fullName>
    </submittedName>
</protein>
<feature type="transmembrane region" description="Helical" evidence="1">
    <location>
        <begin position="71"/>
        <end position="89"/>
    </location>
</feature>
<keyword evidence="1" id="KW-0812">Transmembrane</keyword>
<feature type="transmembrane region" description="Helical" evidence="1">
    <location>
        <begin position="184"/>
        <end position="207"/>
    </location>
</feature>
<proteinExistence type="predicted"/>
<feature type="transmembrane region" description="Helical" evidence="1">
    <location>
        <begin position="33"/>
        <end position="51"/>
    </location>
</feature>
<evidence type="ECO:0000313" key="3">
    <source>
        <dbReference type="Proteomes" id="UP000263642"/>
    </source>
</evidence>
<organism evidence="2 3">
    <name type="scientific">Gimesia maris</name>
    <dbReference type="NCBI Taxonomy" id="122"/>
    <lineage>
        <taxon>Bacteria</taxon>
        <taxon>Pseudomonadati</taxon>
        <taxon>Planctomycetota</taxon>
        <taxon>Planctomycetia</taxon>
        <taxon>Planctomycetales</taxon>
        <taxon>Planctomycetaceae</taxon>
        <taxon>Gimesia</taxon>
    </lineage>
</organism>
<name>A0A3D3RBK6_9PLAN</name>
<keyword evidence="1" id="KW-0472">Membrane</keyword>
<feature type="transmembrane region" description="Helical" evidence="1">
    <location>
        <begin position="133"/>
        <end position="155"/>
    </location>
</feature>
<dbReference type="RefSeq" id="WP_154931995.1">
    <property type="nucleotide sequence ID" value="NZ_CAXBMG010000025.1"/>
</dbReference>
<sequence length="302" mass="33911">MLSEVTVFCFMASYLVALGLEVTRFLRKKNGFLRPLIFLFSLAGLVAQTAYLLNRARVTELPPLLSSSHDWLIVFSWVLVAIFLFINLIDEELSIGLFLIPLVLTLVISSYFVDDVTNTLMEPSIRSWAMLHASLLVLGGVGIVLSFVLSLMYLIQHRRLKQKQNFSTGFNLPSLAKLSRLNRWAVMVSAPLMTVGMGIGIGLGVYVRKGAHSISFFDPVIIVYELVWVGMMLSVILILRTRQPNQKHIAQLTIWTGGLILLTVIGIQILSNVRILKFESWHSRHTPPVIEIHDPTAERVVS</sequence>